<gene>
    <name evidence="2" type="ORF">CITCOLO1_LOCUS6655</name>
</gene>
<evidence type="ECO:0000256" key="1">
    <source>
        <dbReference type="SAM" id="Phobius"/>
    </source>
</evidence>
<evidence type="ECO:0000313" key="3">
    <source>
        <dbReference type="Proteomes" id="UP001642487"/>
    </source>
</evidence>
<dbReference type="EMBL" id="OZ021736">
    <property type="protein sequence ID" value="CAK9314883.1"/>
    <property type="molecule type" value="Genomic_DNA"/>
</dbReference>
<dbReference type="Proteomes" id="UP001642487">
    <property type="component" value="Chromosome 2"/>
</dbReference>
<accession>A0ABP0Y366</accession>
<organism evidence="2 3">
    <name type="scientific">Citrullus colocynthis</name>
    <name type="common">colocynth</name>
    <dbReference type="NCBI Taxonomy" id="252529"/>
    <lineage>
        <taxon>Eukaryota</taxon>
        <taxon>Viridiplantae</taxon>
        <taxon>Streptophyta</taxon>
        <taxon>Embryophyta</taxon>
        <taxon>Tracheophyta</taxon>
        <taxon>Spermatophyta</taxon>
        <taxon>Magnoliopsida</taxon>
        <taxon>eudicotyledons</taxon>
        <taxon>Gunneridae</taxon>
        <taxon>Pentapetalae</taxon>
        <taxon>rosids</taxon>
        <taxon>fabids</taxon>
        <taxon>Cucurbitales</taxon>
        <taxon>Cucurbitaceae</taxon>
        <taxon>Benincaseae</taxon>
        <taxon>Citrullus</taxon>
    </lineage>
</organism>
<protein>
    <submittedName>
        <fullName evidence="2">Uncharacterized protein</fullName>
    </submittedName>
</protein>
<name>A0ABP0Y366_9ROSI</name>
<feature type="transmembrane region" description="Helical" evidence="1">
    <location>
        <begin position="39"/>
        <end position="63"/>
    </location>
</feature>
<sequence>MREDFVIVGCTFFHPVFMLCLNFISLLPRVSAGADKQGFAVWLVMRTVIIYAYLFGVCLVLWVPLSCTSLRLSGLHDEAADRCQFTVHILSSSTEVSMSLKQEIMFKPLRDCDSNQHPRPHMKERPEDIFIRSFSIGNLTHSDSGKAVV</sequence>
<reference evidence="2 3" key="1">
    <citation type="submission" date="2024-03" db="EMBL/GenBank/DDBJ databases">
        <authorList>
            <person name="Gkanogiannis A."/>
            <person name="Becerra Lopez-Lavalle L."/>
        </authorList>
    </citation>
    <scope>NUCLEOTIDE SEQUENCE [LARGE SCALE GENOMIC DNA]</scope>
</reference>
<keyword evidence="1" id="KW-0472">Membrane</keyword>
<keyword evidence="1" id="KW-0812">Transmembrane</keyword>
<feature type="transmembrane region" description="Helical" evidence="1">
    <location>
        <begin position="6"/>
        <end position="27"/>
    </location>
</feature>
<keyword evidence="1" id="KW-1133">Transmembrane helix</keyword>
<keyword evidence="3" id="KW-1185">Reference proteome</keyword>
<proteinExistence type="predicted"/>
<evidence type="ECO:0000313" key="2">
    <source>
        <dbReference type="EMBL" id="CAK9314883.1"/>
    </source>
</evidence>